<evidence type="ECO:0000256" key="11">
    <source>
        <dbReference type="SAM" id="MobiDB-lite"/>
    </source>
</evidence>
<feature type="transmembrane region" description="Helical" evidence="10">
    <location>
        <begin position="556"/>
        <end position="577"/>
    </location>
</feature>
<organism evidence="12 13">
    <name type="scientific">Dendrothele bispora (strain CBS 962.96)</name>
    <dbReference type="NCBI Taxonomy" id="1314807"/>
    <lineage>
        <taxon>Eukaryota</taxon>
        <taxon>Fungi</taxon>
        <taxon>Dikarya</taxon>
        <taxon>Basidiomycota</taxon>
        <taxon>Agaricomycotina</taxon>
        <taxon>Agaricomycetes</taxon>
        <taxon>Agaricomycetidae</taxon>
        <taxon>Agaricales</taxon>
        <taxon>Agaricales incertae sedis</taxon>
        <taxon>Dendrothele</taxon>
    </lineage>
</organism>
<keyword evidence="6 10" id="KW-0029">Amino-acid transport</keyword>
<dbReference type="PANTHER" id="PTHR23519">
    <property type="entry name" value="AUTOPHAGY-RELATED PROTEIN 22"/>
    <property type="match status" value="1"/>
</dbReference>
<dbReference type="OrthoDB" id="192733at2759"/>
<feature type="transmembrane region" description="Helical" evidence="10">
    <location>
        <begin position="88"/>
        <end position="109"/>
    </location>
</feature>
<sequence length="604" mass="65910">MSSSSYKRKLRGWLSYAFASEVFVIVSLTLFLPICLEQFARDNGYLLPDKTTRCIDAPPKTSEANEDSDGRCVVKIGWVWIDTASFSLYVYSFSVFLQALTVISVGGIADHPSRRKRLLLSFAFSGALAATLFLLLPSNSVIWWISAFLAAVANVGFGTSVVAMNSYLPGLAREEPSVVKAREELEKAVREWEREHTREEDANERTNDGINVDENEVDAGTDQQPLLSPTHPTSSHSLRSSLPNNAKIQTLNSAYATLLSQTTSRISSSGIALGYGSGILLLILALVPVTLMGGSTTSLRLAIGLSGIWWGVFTIPAGWWLPATEQVDGKSGNVNGDLNANEEGWDETGVGRGKEEWRDKTTMQEIVGAWKRLGGMLKWSEIKKLRNTFKYLGAWFLLSDGFSSITSTAMLFGKTSLHMSASGLILIGILTPLSAIGGSLVWPRVQKRWGVGNKEILLTLLVLASLVPVYGCLGFLFEGSNVKFGGLTTQGEMYALGVYFGFMYGAFQGYARAFYAELLPPGEEARWYGLFSITDKSSSFIGPLFVGLISDLTGNIRYSFFFLVGMVWAAVPMLVWVDPERGRKDAEGYRYGGGGVRDGTGSGQ</sequence>
<dbReference type="Pfam" id="PF11700">
    <property type="entry name" value="ATG22"/>
    <property type="match status" value="1"/>
</dbReference>
<protein>
    <recommendedName>
        <fullName evidence="10">Autophagy-related protein</fullName>
    </recommendedName>
</protein>
<feature type="transmembrane region" description="Helical" evidence="10">
    <location>
        <begin position="299"/>
        <end position="321"/>
    </location>
</feature>
<keyword evidence="9 10" id="KW-0472">Membrane</keyword>
<evidence type="ECO:0000256" key="9">
    <source>
        <dbReference type="ARBA" id="ARBA00023136"/>
    </source>
</evidence>
<proteinExistence type="inferred from homology"/>
<dbReference type="GO" id="GO:0005774">
    <property type="term" value="C:vacuolar membrane"/>
    <property type="evidence" value="ECO:0007669"/>
    <property type="project" value="UniProtKB-SubCell"/>
</dbReference>
<feature type="compositionally biased region" description="Basic and acidic residues" evidence="11">
    <location>
        <begin position="191"/>
        <end position="207"/>
    </location>
</feature>
<evidence type="ECO:0000256" key="4">
    <source>
        <dbReference type="ARBA" id="ARBA00022554"/>
    </source>
</evidence>
<dbReference type="Gene3D" id="1.20.1250.20">
    <property type="entry name" value="MFS general substrate transporter like domains"/>
    <property type="match status" value="2"/>
</dbReference>
<dbReference type="GO" id="GO:0032974">
    <property type="term" value="P:amino acid transmembrane export from vacuole"/>
    <property type="evidence" value="ECO:0007669"/>
    <property type="project" value="InterPro"/>
</dbReference>
<evidence type="ECO:0000256" key="2">
    <source>
        <dbReference type="ARBA" id="ARBA00006978"/>
    </source>
</evidence>
<evidence type="ECO:0000313" key="13">
    <source>
        <dbReference type="Proteomes" id="UP000297245"/>
    </source>
</evidence>
<dbReference type="InterPro" id="IPR050495">
    <property type="entry name" value="ATG22/LtaA_families"/>
</dbReference>
<keyword evidence="8 10" id="KW-0072">Autophagy</keyword>
<feature type="compositionally biased region" description="Polar residues" evidence="11">
    <location>
        <begin position="221"/>
        <end position="240"/>
    </location>
</feature>
<feature type="transmembrane region" description="Helical" evidence="10">
    <location>
        <begin position="272"/>
        <end position="293"/>
    </location>
</feature>
<dbReference type="GO" id="GO:0006914">
    <property type="term" value="P:autophagy"/>
    <property type="evidence" value="ECO:0007669"/>
    <property type="project" value="UniProtKB-KW"/>
</dbReference>
<evidence type="ECO:0000256" key="3">
    <source>
        <dbReference type="ARBA" id="ARBA00022448"/>
    </source>
</evidence>
<comment type="similarity">
    <text evidence="2 10">Belongs to the ATG22 family.</text>
</comment>
<accession>A0A4S8MHA4</accession>
<feature type="region of interest" description="Disordered" evidence="11">
    <location>
        <begin position="191"/>
        <end position="240"/>
    </location>
</feature>
<keyword evidence="4 10" id="KW-0926">Vacuole</keyword>
<dbReference type="Proteomes" id="UP000297245">
    <property type="component" value="Unassembled WGS sequence"/>
</dbReference>
<gene>
    <name evidence="12" type="ORF">K435DRAFT_827666</name>
</gene>
<dbReference type="PANTHER" id="PTHR23519:SF1">
    <property type="entry name" value="AUTOPHAGY-RELATED PROTEIN 22"/>
    <property type="match status" value="1"/>
</dbReference>
<keyword evidence="13" id="KW-1185">Reference proteome</keyword>
<keyword evidence="3 10" id="KW-0813">Transport</keyword>
<dbReference type="InterPro" id="IPR024671">
    <property type="entry name" value="Atg22-like"/>
</dbReference>
<dbReference type="AlphaFoldDB" id="A0A4S8MHA4"/>
<evidence type="ECO:0000256" key="1">
    <source>
        <dbReference type="ARBA" id="ARBA00004128"/>
    </source>
</evidence>
<feature type="transmembrane region" description="Helical" evidence="10">
    <location>
        <begin position="457"/>
        <end position="477"/>
    </location>
</feature>
<keyword evidence="5 10" id="KW-0812">Transmembrane</keyword>
<feature type="transmembrane region" description="Helical" evidence="10">
    <location>
        <begin position="497"/>
        <end position="515"/>
    </location>
</feature>
<dbReference type="CDD" id="cd17483">
    <property type="entry name" value="MFS_Atg22_like"/>
    <property type="match status" value="1"/>
</dbReference>
<evidence type="ECO:0000256" key="8">
    <source>
        <dbReference type="ARBA" id="ARBA00023006"/>
    </source>
</evidence>
<evidence type="ECO:0000256" key="5">
    <source>
        <dbReference type="ARBA" id="ARBA00022692"/>
    </source>
</evidence>
<name>A0A4S8MHA4_DENBC</name>
<feature type="transmembrane region" description="Helical" evidence="10">
    <location>
        <begin position="392"/>
        <end position="412"/>
    </location>
</feature>
<comment type="subcellular location">
    <subcellularLocation>
        <location evidence="1 10">Vacuole membrane</location>
        <topology evidence="1 10">Multi-pass membrane protein</topology>
    </subcellularLocation>
</comment>
<reference evidence="12 13" key="1">
    <citation type="journal article" date="2019" name="Nat. Ecol. Evol.">
        <title>Megaphylogeny resolves global patterns of mushroom evolution.</title>
        <authorList>
            <person name="Varga T."/>
            <person name="Krizsan K."/>
            <person name="Foldi C."/>
            <person name="Dima B."/>
            <person name="Sanchez-Garcia M."/>
            <person name="Sanchez-Ramirez S."/>
            <person name="Szollosi G.J."/>
            <person name="Szarkandi J.G."/>
            <person name="Papp V."/>
            <person name="Albert L."/>
            <person name="Andreopoulos W."/>
            <person name="Angelini C."/>
            <person name="Antonin V."/>
            <person name="Barry K.W."/>
            <person name="Bougher N.L."/>
            <person name="Buchanan P."/>
            <person name="Buyck B."/>
            <person name="Bense V."/>
            <person name="Catcheside P."/>
            <person name="Chovatia M."/>
            <person name="Cooper J."/>
            <person name="Damon W."/>
            <person name="Desjardin D."/>
            <person name="Finy P."/>
            <person name="Geml J."/>
            <person name="Haridas S."/>
            <person name="Hughes K."/>
            <person name="Justo A."/>
            <person name="Karasinski D."/>
            <person name="Kautmanova I."/>
            <person name="Kiss B."/>
            <person name="Kocsube S."/>
            <person name="Kotiranta H."/>
            <person name="LaButti K.M."/>
            <person name="Lechner B.E."/>
            <person name="Liimatainen K."/>
            <person name="Lipzen A."/>
            <person name="Lukacs Z."/>
            <person name="Mihaltcheva S."/>
            <person name="Morgado L.N."/>
            <person name="Niskanen T."/>
            <person name="Noordeloos M.E."/>
            <person name="Ohm R.A."/>
            <person name="Ortiz-Santana B."/>
            <person name="Ovrebo C."/>
            <person name="Racz N."/>
            <person name="Riley R."/>
            <person name="Savchenko A."/>
            <person name="Shiryaev A."/>
            <person name="Soop K."/>
            <person name="Spirin V."/>
            <person name="Szebenyi C."/>
            <person name="Tomsovsky M."/>
            <person name="Tulloss R.E."/>
            <person name="Uehling J."/>
            <person name="Grigoriev I.V."/>
            <person name="Vagvolgyi C."/>
            <person name="Papp T."/>
            <person name="Martin F.M."/>
            <person name="Miettinen O."/>
            <person name="Hibbett D.S."/>
            <person name="Nagy L.G."/>
        </authorList>
    </citation>
    <scope>NUCLEOTIDE SEQUENCE [LARGE SCALE GENOMIC DNA]</scope>
    <source>
        <strain evidence="12 13">CBS 962.96</strain>
    </source>
</reference>
<feature type="transmembrane region" description="Helical" evidence="10">
    <location>
        <begin position="142"/>
        <end position="163"/>
    </location>
</feature>
<feature type="transmembrane region" description="Helical" evidence="10">
    <location>
        <begin position="424"/>
        <end position="445"/>
    </location>
</feature>
<feature type="transmembrane region" description="Helical" evidence="10">
    <location>
        <begin position="118"/>
        <end position="136"/>
    </location>
</feature>
<evidence type="ECO:0000256" key="10">
    <source>
        <dbReference type="RuleBase" id="RU363073"/>
    </source>
</evidence>
<evidence type="ECO:0000256" key="6">
    <source>
        <dbReference type="ARBA" id="ARBA00022970"/>
    </source>
</evidence>
<keyword evidence="7 10" id="KW-1133">Transmembrane helix</keyword>
<feature type="transmembrane region" description="Helical" evidence="10">
    <location>
        <begin position="527"/>
        <end position="550"/>
    </location>
</feature>
<dbReference type="InterPro" id="IPR044738">
    <property type="entry name" value="Atg22"/>
</dbReference>
<evidence type="ECO:0000256" key="7">
    <source>
        <dbReference type="ARBA" id="ARBA00022989"/>
    </source>
</evidence>
<dbReference type="InterPro" id="IPR036259">
    <property type="entry name" value="MFS_trans_sf"/>
</dbReference>
<comment type="function">
    <text evidence="10">Vacuolar effluxer which mediate the efflux of amino acids resulting from autophagic degradation. The release of autophagic amino acids allows the maintenance of protein synthesis and viability during nitrogen starvation.</text>
</comment>
<feature type="transmembrane region" description="Helical" evidence="10">
    <location>
        <begin position="12"/>
        <end position="34"/>
    </location>
</feature>
<dbReference type="EMBL" id="ML179081">
    <property type="protein sequence ID" value="THV02063.1"/>
    <property type="molecule type" value="Genomic_DNA"/>
</dbReference>
<dbReference type="SUPFAM" id="SSF103473">
    <property type="entry name" value="MFS general substrate transporter"/>
    <property type="match status" value="2"/>
</dbReference>
<evidence type="ECO:0000313" key="12">
    <source>
        <dbReference type="EMBL" id="THV02063.1"/>
    </source>
</evidence>